<dbReference type="EMBL" id="WJXB01000004">
    <property type="protein sequence ID" value="MRN54241.1"/>
    <property type="molecule type" value="Genomic_DNA"/>
</dbReference>
<name>A0A7X2H640_9BACL</name>
<sequence>MQQQKNSAKVNKLTSRSKKKRLCRPFRDGTRFFEKYKDKLSSEAYTFLYLQKETLEYTYDTAANLNILGRCTVGIAP</sequence>
<reference evidence="1 2" key="1">
    <citation type="submission" date="2019-11" db="EMBL/GenBank/DDBJ databases">
        <title>Paenibacillus monticola sp. nov., a novel PGPR strain isolated from mountain sample in China.</title>
        <authorList>
            <person name="Zhao Q."/>
            <person name="Li H.-P."/>
            <person name="Zhang J.-L."/>
        </authorList>
    </citation>
    <scope>NUCLEOTIDE SEQUENCE [LARGE SCALE GENOMIC DNA]</scope>
    <source>
        <strain evidence="1 2">LC-T2</strain>
    </source>
</reference>
<protein>
    <submittedName>
        <fullName evidence="1">Uncharacterized protein</fullName>
    </submittedName>
</protein>
<evidence type="ECO:0000313" key="2">
    <source>
        <dbReference type="Proteomes" id="UP000463051"/>
    </source>
</evidence>
<dbReference type="Proteomes" id="UP000463051">
    <property type="component" value="Unassembled WGS sequence"/>
</dbReference>
<dbReference type="AlphaFoldDB" id="A0A7X2H640"/>
<comment type="caution">
    <text evidence="1">The sequence shown here is derived from an EMBL/GenBank/DDBJ whole genome shotgun (WGS) entry which is preliminary data.</text>
</comment>
<organism evidence="1 2">
    <name type="scientific">Paenibacillus monticola</name>
    <dbReference type="NCBI Taxonomy" id="2666075"/>
    <lineage>
        <taxon>Bacteria</taxon>
        <taxon>Bacillati</taxon>
        <taxon>Bacillota</taxon>
        <taxon>Bacilli</taxon>
        <taxon>Bacillales</taxon>
        <taxon>Paenibacillaceae</taxon>
        <taxon>Paenibacillus</taxon>
    </lineage>
</organism>
<proteinExistence type="predicted"/>
<accession>A0A7X2H640</accession>
<evidence type="ECO:0000313" key="1">
    <source>
        <dbReference type="EMBL" id="MRN54241.1"/>
    </source>
</evidence>
<keyword evidence="2" id="KW-1185">Reference proteome</keyword>
<gene>
    <name evidence="1" type="ORF">GJB61_14740</name>
</gene>